<dbReference type="EMBL" id="CP064939">
    <property type="protein sequence ID" value="QPH40485.1"/>
    <property type="molecule type" value="Genomic_DNA"/>
</dbReference>
<sequence>MENKFSFDQHGLNDYMFSTAACLIPRAIKLSTNAARHYTVLGLSLLTYNIISDHRFAAKRIIEQKAHKCLDLLNLGVLMSMAFLPVVKNDRKTLLFHVGYATLAALHIQLSKWKKERTQLDHLFI</sequence>
<gene>
    <name evidence="1" type="ORF">IZT61_04165</name>
</gene>
<evidence type="ECO:0000313" key="1">
    <source>
        <dbReference type="EMBL" id="QPH40485.1"/>
    </source>
</evidence>
<dbReference type="RefSeq" id="WP_196099939.1">
    <property type="nucleotide sequence ID" value="NZ_CP064939.1"/>
</dbReference>
<organism evidence="1 2">
    <name type="scientific">Pedobacter endophyticus</name>
    <dbReference type="NCBI Taxonomy" id="2789740"/>
    <lineage>
        <taxon>Bacteria</taxon>
        <taxon>Pseudomonadati</taxon>
        <taxon>Bacteroidota</taxon>
        <taxon>Sphingobacteriia</taxon>
        <taxon>Sphingobacteriales</taxon>
        <taxon>Sphingobacteriaceae</taxon>
        <taxon>Pedobacter</taxon>
    </lineage>
</organism>
<dbReference type="Proteomes" id="UP000594759">
    <property type="component" value="Chromosome"/>
</dbReference>
<dbReference type="KEGG" id="pex:IZT61_04165"/>
<evidence type="ECO:0000313" key="2">
    <source>
        <dbReference type="Proteomes" id="UP000594759"/>
    </source>
</evidence>
<protein>
    <submittedName>
        <fullName evidence="1">Uncharacterized protein</fullName>
    </submittedName>
</protein>
<keyword evidence="2" id="KW-1185">Reference proteome</keyword>
<dbReference type="AlphaFoldDB" id="A0A7S9L0Z0"/>
<name>A0A7S9L0Z0_9SPHI</name>
<accession>A0A7S9L0Z0</accession>
<proteinExistence type="predicted"/>
<reference evidence="1 2" key="1">
    <citation type="submission" date="2020-11" db="EMBL/GenBank/DDBJ databases">
        <title>Pedobacter endophytica, an endophytic bacteria isolated form Carex pumila.</title>
        <authorList>
            <person name="Peng Y."/>
            <person name="Jiang L."/>
            <person name="Lee J."/>
        </authorList>
    </citation>
    <scope>NUCLEOTIDE SEQUENCE [LARGE SCALE GENOMIC DNA]</scope>
    <source>
        <strain evidence="1 2">JBR3-12</strain>
    </source>
</reference>